<name>A0A1I2C9E5_9RHOB</name>
<organism evidence="2 3">
    <name type="scientific">Sulfitobacter brevis</name>
    <dbReference type="NCBI Taxonomy" id="74348"/>
    <lineage>
        <taxon>Bacteria</taxon>
        <taxon>Pseudomonadati</taxon>
        <taxon>Pseudomonadota</taxon>
        <taxon>Alphaproteobacteria</taxon>
        <taxon>Rhodobacterales</taxon>
        <taxon>Roseobacteraceae</taxon>
        <taxon>Sulfitobacter</taxon>
    </lineage>
</organism>
<gene>
    <name evidence="2" type="ORF">SAMN04488523_10920</name>
</gene>
<keyword evidence="1" id="KW-1133">Transmembrane helix</keyword>
<protein>
    <recommendedName>
        <fullName evidence="4">PH domain-containing protein</fullName>
    </recommendedName>
</protein>
<proteinExistence type="predicted"/>
<evidence type="ECO:0008006" key="4">
    <source>
        <dbReference type="Google" id="ProtNLM"/>
    </source>
</evidence>
<feature type="transmembrane region" description="Helical" evidence="1">
    <location>
        <begin position="12"/>
        <end position="32"/>
    </location>
</feature>
<evidence type="ECO:0000313" key="3">
    <source>
        <dbReference type="Proteomes" id="UP000198977"/>
    </source>
</evidence>
<keyword evidence="1" id="KW-0812">Transmembrane</keyword>
<evidence type="ECO:0000256" key="1">
    <source>
        <dbReference type="SAM" id="Phobius"/>
    </source>
</evidence>
<accession>A0A1I2C9E5</accession>
<sequence>MAADFVFECEARNWRTGIIVAVIWLMLAAAWLWFDAAWWVLGFLGLFTLPAIYDLARNPASGLTLTNDQLTWHSGRRRADVALAEVDHIRLDTRLDFSVRATVVTRTGRKIRLPFECTPPHRAFESALQDHGLAVQRHHFQLLQ</sequence>
<dbReference type="RefSeq" id="WP_177209479.1">
    <property type="nucleotide sequence ID" value="NZ_FOMW01000009.1"/>
</dbReference>
<keyword evidence="3" id="KW-1185">Reference proteome</keyword>
<reference evidence="2 3" key="1">
    <citation type="submission" date="2016-10" db="EMBL/GenBank/DDBJ databases">
        <authorList>
            <person name="de Groot N.N."/>
        </authorList>
    </citation>
    <scope>NUCLEOTIDE SEQUENCE [LARGE SCALE GENOMIC DNA]</scope>
    <source>
        <strain evidence="2 3">DSM 11443</strain>
    </source>
</reference>
<evidence type="ECO:0000313" key="2">
    <source>
        <dbReference type="EMBL" id="SFE64423.1"/>
    </source>
</evidence>
<dbReference type="Proteomes" id="UP000198977">
    <property type="component" value="Unassembled WGS sequence"/>
</dbReference>
<dbReference type="EMBL" id="FOMW01000009">
    <property type="protein sequence ID" value="SFE64423.1"/>
    <property type="molecule type" value="Genomic_DNA"/>
</dbReference>
<dbReference type="AlphaFoldDB" id="A0A1I2C9E5"/>
<keyword evidence="1" id="KW-0472">Membrane</keyword>
<dbReference type="STRING" id="74348.SAMN04488523_10920"/>